<reference evidence="2" key="1">
    <citation type="submission" date="2021-04" db="EMBL/GenBank/DDBJ databases">
        <title>Genome based classification of Actinospica acidithermotolerans sp. nov., an actinobacterium isolated from an Indonesian hot spring.</title>
        <authorList>
            <person name="Kusuma A.B."/>
            <person name="Putra K.E."/>
            <person name="Nafisah S."/>
            <person name="Loh J."/>
            <person name="Nouioui I."/>
            <person name="Goodfellow M."/>
        </authorList>
    </citation>
    <scope>NUCLEOTIDE SEQUENCE</scope>
    <source>
        <strain evidence="2">MGRD01-02</strain>
    </source>
</reference>
<proteinExistence type="predicted"/>
<dbReference type="InterPro" id="IPR053161">
    <property type="entry name" value="Ulvan_degrading_GH"/>
</dbReference>
<dbReference type="GO" id="GO:0005975">
    <property type="term" value="P:carbohydrate metabolic process"/>
    <property type="evidence" value="ECO:0007669"/>
    <property type="project" value="InterPro"/>
</dbReference>
<sequence length="1024" mass="107273">MSKRKPRSSAPAGEDFPTRGKPGAGVEFTRRRLLALTAAAGAGALLPLRTAASASADGSTPGFPAAVSRAWRSNFAAPPTSVAPKFRWWWPNGQVDPAEIAREVDQVADIGFGGLELSDIHASGLDTLDIVNYPWGGSAWVEALEAALTRAKARGLSVDLTLGPGYPVCAPTVGPDSPAASTELAHGVVTVAGGATYSGVVPAAVVAAGSGVTKQTLYKVQALRVTGAAVSGVTPLDQSSLIDVTDSVSDGQISWTAPAGSSNWVLLSYWLRGVGQLPKGGGPFEVPTAYVVDHFSAIGTKAVTDWWDDSILNPRLEALLRQVGIAFFEDSLELSTVATIWTSGLPDAFRQSLGYDLVPYLPVIVSIKGKFQFAYDATLSAHVRDDVNSVMSSLYQENHLLGFQNWAHGHGMQYRMQPYGLNTDSLFFASFLDIPEGETLGFKNLDDYRVLCGGRDLAGHLKLSCEALAYANGAYSTTWYTGLQAVGSYFAAGVNQSVVHGFAYSNAPGATWPGFAAWSPYQTTGIGYSEAWGPRQPTWGHMPDIAGYFSRNQWVLQSGTPKYDIVFYRQKGYTATGIGAPWATASGIPTGWTHSFATDRTLELPGVSVVGGRLATDGPSYGALILGPDQFTGSETEISPDGARLLLGFAKAGLPTVVLGDWSKPLATGVVSAGDSAQVAADIAQMLSLPNVVSVSDQSLIPNALAQLGVVPAVTQTSSSLMHSHRVDGHVDLYYLANARHAASSKITAINQTVWLTPVDPDAVPYRLNAWTGAAARIAQFTVQDGRIGVQVALNPGESTIVVLAKPGWAGEHGAVQVTATSADSVSLGGDGTQVLTRAAQAGSYTATLADGTVLNSTIGAVPAPIPLTSWSLSAEDWQPAPGSTDVTATVKPVVRVDLTALAAWSAIPQLQDSSGVGRYTTQFTLPSTWNSGLGATLSLGTVLDTYRVWVNGTRVPPARQLAASMDLGPLLKAGQNTIVVEVATTLLNRLRVVTPGIYGIASRQAYGLIGPVTLTPYGQAAAS</sequence>
<organism evidence="2 3">
    <name type="scientific">Actinospica acidithermotolerans</name>
    <dbReference type="NCBI Taxonomy" id="2828514"/>
    <lineage>
        <taxon>Bacteria</taxon>
        <taxon>Bacillati</taxon>
        <taxon>Actinomycetota</taxon>
        <taxon>Actinomycetes</taxon>
        <taxon>Catenulisporales</taxon>
        <taxon>Actinospicaceae</taxon>
        <taxon>Actinospica</taxon>
    </lineage>
</organism>
<protein>
    <recommendedName>
        <fullName evidence="4">Alpha-L-rhamnosidase</fullName>
    </recommendedName>
</protein>
<dbReference type="Pfam" id="PF17132">
    <property type="entry name" value="Glyco_hydro_106"/>
    <property type="match status" value="2"/>
</dbReference>
<dbReference type="Gene3D" id="2.60.120.260">
    <property type="entry name" value="Galactose-binding domain-like"/>
    <property type="match status" value="1"/>
</dbReference>
<dbReference type="AlphaFoldDB" id="A0A941IFQ2"/>
<keyword evidence="3" id="KW-1185">Reference proteome</keyword>
<dbReference type="EMBL" id="JAGSOH010000019">
    <property type="protein sequence ID" value="MBR7826590.1"/>
    <property type="molecule type" value="Genomic_DNA"/>
</dbReference>
<dbReference type="PANTHER" id="PTHR36848">
    <property type="entry name" value="DNA-BINDING PROTEIN (PUTATIVE SECRETED PROTEIN)-RELATED"/>
    <property type="match status" value="1"/>
</dbReference>
<evidence type="ECO:0000313" key="2">
    <source>
        <dbReference type="EMBL" id="MBR7826590.1"/>
    </source>
</evidence>
<dbReference type="InterPro" id="IPR006311">
    <property type="entry name" value="TAT_signal"/>
</dbReference>
<dbReference type="GO" id="GO:0004553">
    <property type="term" value="F:hydrolase activity, hydrolyzing O-glycosyl compounds"/>
    <property type="evidence" value="ECO:0007669"/>
    <property type="project" value="InterPro"/>
</dbReference>
<evidence type="ECO:0000313" key="3">
    <source>
        <dbReference type="Proteomes" id="UP000676325"/>
    </source>
</evidence>
<dbReference type="SUPFAM" id="SSF49785">
    <property type="entry name" value="Galactose-binding domain-like"/>
    <property type="match status" value="1"/>
</dbReference>
<dbReference type="InterPro" id="IPR008979">
    <property type="entry name" value="Galactose-bd-like_sf"/>
</dbReference>
<dbReference type="RefSeq" id="WP_212517739.1">
    <property type="nucleotide sequence ID" value="NZ_JAGSOH010000019.1"/>
</dbReference>
<dbReference type="Proteomes" id="UP000676325">
    <property type="component" value="Unassembled WGS sequence"/>
</dbReference>
<dbReference type="PROSITE" id="PS51318">
    <property type="entry name" value="TAT"/>
    <property type="match status" value="1"/>
</dbReference>
<comment type="caution">
    <text evidence="2">The sequence shown here is derived from an EMBL/GenBank/DDBJ whole genome shotgun (WGS) entry which is preliminary data.</text>
</comment>
<evidence type="ECO:0008006" key="4">
    <source>
        <dbReference type="Google" id="ProtNLM"/>
    </source>
</evidence>
<name>A0A941IFQ2_9ACTN</name>
<accession>A0A941IFQ2</accession>
<feature type="region of interest" description="Disordered" evidence="1">
    <location>
        <begin position="1"/>
        <end position="24"/>
    </location>
</feature>
<gene>
    <name evidence="2" type="ORF">KDK95_09765</name>
</gene>
<evidence type="ECO:0000256" key="1">
    <source>
        <dbReference type="SAM" id="MobiDB-lite"/>
    </source>
</evidence>
<dbReference type="PANTHER" id="PTHR36848:SF2">
    <property type="entry name" value="SECRETED PROTEIN"/>
    <property type="match status" value="1"/>
</dbReference>